<dbReference type="RefSeq" id="WP_148134646.1">
    <property type="nucleotide sequence ID" value="NZ_CP017634.1"/>
</dbReference>
<evidence type="ECO:0008006" key="5">
    <source>
        <dbReference type="Google" id="ProtNLM"/>
    </source>
</evidence>
<feature type="domain" description="Spore protein YkvP/CgeB glycosyl transferase-like" evidence="2">
    <location>
        <begin position="177"/>
        <end position="320"/>
    </location>
</feature>
<dbReference type="Proteomes" id="UP000323521">
    <property type="component" value="Chromosome"/>
</dbReference>
<name>A0A3G1KSI6_FORW1</name>
<dbReference type="InterPro" id="IPR024542">
    <property type="entry name" value="YkvP_N"/>
</dbReference>
<dbReference type="Pfam" id="PF12996">
    <property type="entry name" value="DUF3880"/>
    <property type="match status" value="1"/>
</dbReference>
<evidence type="ECO:0000259" key="2">
    <source>
        <dbReference type="Pfam" id="PF13524"/>
    </source>
</evidence>
<gene>
    <name evidence="3" type="ORF">DCMF_11960</name>
</gene>
<dbReference type="InterPro" id="IPR055259">
    <property type="entry name" value="YkvP/CgeB_Glyco_trans-like"/>
</dbReference>
<dbReference type="OrthoDB" id="7019976at2"/>
<reference evidence="3 4" key="1">
    <citation type="submission" date="2016-10" db="EMBL/GenBank/DDBJ databases">
        <title>Complete Genome Sequence of Peptococcaceae strain DCMF.</title>
        <authorList>
            <person name="Edwards R.J."/>
            <person name="Holland S.I."/>
            <person name="Deshpande N.P."/>
            <person name="Wong Y.K."/>
            <person name="Ertan H."/>
            <person name="Manefield M."/>
            <person name="Russell T.L."/>
            <person name="Lee M.J."/>
        </authorList>
    </citation>
    <scope>NUCLEOTIDE SEQUENCE [LARGE SCALE GENOMIC DNA]</scope>
    <source>
        <strain evidence="3 4">DCMF</strain>
    </source>
</reference>
<dbReference type="AlphaFoldDB" id="A0A3G1KSI6"/>
<evidence type="ECO:0000259" key="1">
    <source>
        <dbReference type="Pfam" id="PF12996"/>
    </source>
</evidence>
<organism evidence="3 4">
    <name type="scientific">Formimonas warabiya</name>
    <dbReference type="NCBI Taxonomy" id="1761012"/>
    <lineage>
        <taxon>Bacteria</taxon>
        <taxon>Bacillati</taxon>
        <taxon>Bacillota</taxon>
        <taxon>Clostridia</taxon>
        <taxon>Eubacteriales</taxon>
        <taxon>Peptococcaceae</taxon>
        <taxon>Candidatus Formimonas</taxon>
    </lineage>
</organism>
<dbReference type="EMBL" id="CP017634">
    <property type="protein sequence ID" value="ATW25390.1"/>
    <property type="molecule type" value="Genomic_DNA"/>
</dbReference>
<accession>A0A3G1KSI6</accession>
<sequence length="330" mass="37646">MYKILFFNFNPAASLHLHSGFREAGCEVYHSSSQPGDTDGEILEDRLLAMINLYKPAIIFSYGYWINTVNMEHFCQVVKNAGLFHIHWAIDDPDCFRTLSLPVAKKADLVFTTAREWIEKYQAEGINAHLLQFGCYPPLLRKVPPEDRFRHDIVLLAHNYNLQWNPSYFAYRLNGIRNILQPIVAHGDDIMVWGLWWQDADRIYNLPGENYGGVLPPGNEAGVYSAAKIVLGLQTVGNSLSTLSARTYEVLCCGAFHLSQYSPALESHFQKGIHLEWSTSPLETLELVEFYLRHDAVRQKIAAQGQKEVLKKHTYMHRALSALKVIKKII</sequence>
<evidence type="ECO:0000313" key="3">
    <source>
        <dbReference type="EMBL" id="ATW25390.1"/>
    </source>
</evidence>
<protein>
    <recommendedName>
        <fullName evidence="5">Glycosyltransferase</fullName>
    </recommendedName>
</protein>
<evidence type="ECO:0000313" key="4">
    <source>
        <dbReference type="Proteomes" id="UP000323521"/>
    </source>
</evidence>
<feature type="domain" description="Spore protein YkvP N-terminal" evidence="1">
    <location>
        <begin position="4"/>
        <end position="113"/>
    </location>
</feature>
<dbReference type="Pfam" id="PF13524">
    <property type="entry name" value="Glyco_trans_1_2"/>
    <property type="match status" value="1"/>
</dbReference>
<dbReference type="KEGG" id="fwa:DCMF_11960"/>
<keyword evidence="4" id="KW-1185">Reference proteome</keyword>
<proteinExistence type="predicted"/>